<evidence type="ECO:0000313" key="5">
    <source>
        <dbReference type="Proteomes" id="UP000000739"/>
    </source>
</evidence>
<dbReference type="Gene3D" id="1.10.8.60">
    <property type="match status" value="1"/>
</dbReference>
<reference evidence="4 5" key="1">
    <citation type="journal article" date="2012" name="Environ. Microbiol.">
        <title>The genome sequence of Desulfatibacillum alkenivorans AK-01: a blueprint for anaerobic alkane oxidation.</title>
        <authorList>
            <person name="Callaghan A.V."/>
            <person name="Morris B.E."/>
            <person name="Pereira I.A."/>
            <person name="McInerney M.J."/>
            <person name="Austin R.N."/>
            <person name="Groves J.T."/>
            <person name="Kukor J.J."/>
            <person name="Suflita J.M."/>
            <person name="Young L.Y."/>
            <person name="Zylstra G.J."/>
            <person name="Wawrik B."/>
        </authorList>
    </citation>
    <scope>NUCLEOTIDE SEQUENCE [LARGE SCALE GENOMIC DNA]</scope>
    <source>
        <strain evidence="4 5">AK-01</strain>
    </source>
</reference>
<dbReference type="eggNOG" id="COG3829">
    <property type="taxonomic scope" value="Bacteria"/>
</dbReference>
<gene>
    <name evidence="4" type="ordered locus">Dalk_1755</name>
</gene>
<evidence type="ECO:0000256" key="1">
    <source>
        <dbReference type="ARBA" id="ARBA00022741"/>
    </source>
</evidence>
<accession>B8FFP7</accession>
<dbReference type="HOGENOM" id="CLU_555320_0_0_7"/>
<sequence>MPQEKSLTSQEREFFTLVQKAAIANPFGEQRLSLDLQIASGEGESNGGHQIDKTLRVLEDQLQALGDSGRDDLNAFSGKDKKLLEDVYLFDFFYRFRKKFDDHIRAQIKTEDKILKLNFAGEAIAVLQSRGFSPPEIKHAIEMGYQLRRAFYFINQSLIGRSQVMKKLRFDLWNNIFTHNLSMYDAYLRGRMEDFSTLLLGETGTGKGTVAAAIGRSGHIPFNMKRRVFTESFTSNFKSINLSQYPENLIESELFGHKKGSFTGAVENHVGVLENCSPHGSILLDEIGEISQPVQIKLLQVLQERFFYPVGSHVKAPFHGRVIGATNQKLNELRTSGKFRDDFFYRLCSDVITVPPLRQRIQEDPLELDDLLSHIVSKTVGKPSPELEDMVKQVIEKNLGPEYPWYGNVRELEQCVRRVLLKKDYGGDKKYAPTDLQSKLAAALETGDMPAQMLMAGYCKLLHLRHGTFEEVARRISLDRRTVTKYISEWDQQDEE</sequence>
<dbReference type="CDD" id="cd00009">
    <property type="entry name" value="AAA"/>
    <property type="match status" value="1"/>
</dbReference>
<keyword evidence="2" id="KW-0067">ATP-binding</keyword>
<dbReference type="PANTHER" id="PTHR32071:SF122">
    <property type="entry name" value="SIGMA FACTOR"/>
    <property type="match status" value="1"/>
</dbReference>
<protein>
    <submittedName>
        <fullName evidence="4">Sigma 54 interacting domain protein</fullName>
    </submittedName>
</protein>
<dbReference type="KEGG" id="dal:Dalk_1755"/>
<feature type="domain" description="Sigma-54 factor interaction" evidence="3">
    <location>
        <begin position="158"/>
        <end position="421"/>
    </location>
</feature>
<dbReference type="InterPro" id="IPR002078">
    <property type="entry name" value="Sigma_54_int"/>
</dbReference>
<dbReference type="GO" id="GO:0006355">
    <property type="term" value="P:regulation of DNA-templated transcription"/>
    <property type="evidence" value="ECO:0007669"/>
    <property type="project" value="InterPro"/>
</dbReference>
<dbReference type="GO" id="GO:0005524">
    <property type="term" value="F:ATP binding"/>
    <property type="evidence" value="ECO:0007669"/>
    <property type="project" value="UniProtKB-KW"/>
</dbReference>
<dbReference type="Pfam" id="PF00158">
    <property type="entry name" value="Sigma54_activat"/>
    <property type="match status" value="1"/>
</dbReference>
<name>B8FFP7_DESAL</name>
<keyword evidence="5" id="KW-1185">Reference proteome</keyword>
<dbReference type="Gene3D" id="3.40.50.300">
    <property type="entry name" value="P-loop containing nucleotide triphosphate hydrolases"/>
    <property type="match status" value="1"/>
</dbReference>
<dbReference type="PROSITE" id="PS50045">
    <property type="entry name" value="SIGMA54_INTERACT_4"/>
    <property type="match status" value="1"/>
</dbReference>
<dbReference type="EMBL" id="CP001322">
    <property type="protein sequence ID" value="ACL03452.1"/>
    <property type="molecule type" value="Genomic_DNA"/>
</dbReference>
<keyword evidence="1" id="KW-0547">Nucleotide-binding</keyword>
<evidence type="ECO:0000256" key="2">
    <source>
        <dbReference type="ARBA" id="ARBA00022840"/>
    </source>
</evidence>
<evidence type="ECO:0000313" key="4">
    <source>
        <dbReference type="EMBL" id="ACL03452.1"/>
    </source>
</evidence>
<organism evidence="4 5">
    <name type="scientific">Desulfatibacillum aliphaticivorans</name>
    <dbReference type="NCBI Taxonomy" id="218208"/>
    <lineage>
        <taxon>Bacteria</taxon>
        <taxon>Pseudomonadati</taxon>
        <taxon>Thermodesulfobacteriota</taxon>
        <taxon>Desulfobacteria</taxon>
        <taxon>Desulfobacterales</taxon>
        <taxon>Desulfatibacillaceae</taxon>
        <taxon>Desulfatibacillum</taxon>
    </lineage>
</organism>
<evidence type="ECO:0000259" key="3">
    <source>
        <dbReference type="PROSITE" id="PS50045"/>
    </source>
</evidence>
<dbReference type="RefSeq" id="WP_012610886.1">
    <property type="nucleotide sequence ID" value="NC_011768.1"/>
</dbReference>
<dbReference type="Proteomes" id="UP000000739">
    <property type="component" value="Chromosome"/>
</dbReference>
<dbReference type="AlphaFoldDB" id="B8FFP7"/>
<dbReference type="PANTHER" id="PTHR32071">
    <property type="entry name" value="TRANSCRIPTIONAL REGULATORY PROTEIN"/>
    <property type="match status" value="1"/>
</dbReference>
<dbReference type="InterPro" id="IPR027417">
    <property type="entry name" value="P-loop_NTPase"/>
</dbReference>
<proteinExistence type="predicted"/>
<dbReference type="SUPFAM" id="SSF52540">
    <property type="entry name" value="P-loop containing nucleoside triphosphate hydrolases"/>
    <property type="match status" value="1"/>
</dbReference>